<keyword evidence="2" id="KW-1185">Reference proteome</keyword>
<reference evidence="1 2" key="1">
    <citation type="submission" date="2024-04" db="EMBL/GenBank/DDBJ databases">
        <authorList>
            <person name="Suleimanova A.D."/>
            <person name="Pudova D.S."/>
            <person name="Shagimardanova E.I."/>
            <person name="Sharipova M.R."/>
        </authorList>
    </citation>
    <scope>NUCLEOTIDE SEQUENCE [LARGE SCALE GENOMIC DNA]</scope>
    <source>
        <strain evidence="1 2">3.1</strain>
    </source>
</reference>
<dbReference type="EMBL" id="JBCGBG010000001">
    <property type="protein sequence ID" value="MEL7694943.1"/>
    <property type="molecule type" value="Genomic_DNA"/>
</dbReference>
<comment type="caution">
    <text evidence="1">The sequence shown here is derived from an EMBL/GenBank/DDBJ whole genome shotgun (WGS) entry which is preliminary data.</text>
</comment>
<proteinExistence type="predicted"/>
<name>A0ABU9MG60_9GAMM</name>
<organism evidence="1 2">
    <name type="scientific">Pantoea brenneri</name>
    <dbReference type="NCBI Taxonomy" id="472694"/>
    <lineage>
        <taxon>Bacteria</taxon>
        <taxon>Pseudomonadati</taxon>
        <taxon>Pseudomonadota</taxon>
        <taxon>Gammaproteobacteria</taxon>
        <taxon>Enterobacterales</taxon>
        <taxon>Erwiniaceae</taxon>
        <taxon>Pantoea</taxon>
    </lineage>
</organism>
<evidence type="ECO:0000313" key="1">
    <source>
        <dbReference type="EMBL" id="MEL7694943.1"/>
    </source>
</evidence>
<dbReference type="Proteomes" id="UP001468095">
    <property type="component" value="Unassembled WGS sequence"/>
</dbReference>
<sequence length="93" mass="10614">MSIRDEYDIQAYEIALPILEQQERGEGWIEWKGGDCPVSSETEVEVRMRDGYVGIAPADTFRWKLAVRDQFPAADIIAYRIIPERAINQNGGQ</sequence>
<gene>
    <name evidence="1" type="ORF">AABB92_04615</name>
</gene>
<accession>A0ABU9MG60</accession>
<evidence type="ECO:0000313" key="2">
    <source>
        <dbReference type="Proteomes" id="UP001468095"/>
    </source>
</evidence>
<protein>
    <submittedName>
        <fullName evidence="1">Uncharacterized protein</fullName>
    </submittedName>
</protein>
<dbReference type="RefSeq" id="WP_152659084.1">
    <property type="nucleotide sequence ID" value="NZ_JBCGBG010000001.1"/>
</dbReference>